<name>A0A517NUM2_9BACT</name>
<dbReference type="RefSeq" id="WP_145418548.1">
    <property type="nucleotide sequence ID" value="NZ_CP036526.1"/>
</dbReference>
<evidence type="ECO:0000313" key="1">
    <source>
        <dbReference type="EMBL" id="QDT10828.1"/>
    </source>
</evidence>
<accession>A0A517NUM2</accession>
<keyword evidence="2" id="KW-1185">Reference proteome</keyword>
<organism evidence="1 2">
    <name type="scientific">Stieleria marina</name>
    <dbReference type="NCBI Taxonomy" id="1930275"/>
    <lineage>
        <taxon>Bacteria</taxon>
        <taxon>Pseudomonadati</taxon>
        <taxon>Planctomycetota</taxon>
        <taxon>Planctomycetia</taxon>
        <taxon>Pirellulales</taxon>
        <taxon>Pirellulaceae</taxon>
        <taxon>Stieleria</taxon>
    </lineage>
</organism>
<sequence>MSLFRKTFGTPMTTFIIQHRISHAQQLLVTTDDNTLNIPPKSQPFQRSLQSRLRMLTTDASQDASST</sequence>
<dbReference type="OrthoDB" id="9799319at2"/>
<dbReference type="EMBL" id="CP036526">
    <property type="protein sequence ID" value="QDT10828.1"/>
    <property type="molecule type" value="Genomic_DNA"/>
</dbReference>
<evidence type="ECO:0000313" key="2">
    <source>
        <dbReference type="Proteomes" id="UP000319817"/>
    </source>
</evidence>
<protein>
    <submittedName>
        <fullName evidence="1">Uncharacterized protein</fullName>
    </submittedName>
</protein>
<dbReference type="AlphaFoldDB" id="A0A517NUM2"/>
<dbReference type="Proteomes" id="UP000319817">
    <property type="component" value="Chromosome"/>
</dbReference>
<proteinExistence type="predicted"/>
<gene>
    <name evidence="1" type="ORF">K239x_28190</name>
</gene>
<reference evidence="1 2" key="1">
    <citation type="submission" date="2019-02" db="EMBL/GenBank/DDBJ databases">
        <title>Deep-cultivation of Planctomycetes and their phenomic and genomic characterization uncovers novel biology.</title>
        <authorList>
            <person name="Wiegand S."/>
            <person name="Jogler M."/>
            <person name="Boedeker C."/>
            <person name="Pinto D."/>
            <person name="Vollmers J."/>
            <person name="Rivas-Marin E."/>
            <person name="Kohn T."/>
            <person name="Peeters S.H."/>
            <person name="Heuer A."/>
            <person name="Rast P."/>
            <person name="Oberbeckmann S."/>
            <person name="Bunk B."/>
            <person name="Jeske O."/>
            <person name="Meyerdierks A."/>
            <person name="Storesund J.E."/>
            <person name="Kallscheuer N."/>
            <person name="Luecker S."/>
            <person name="Lage O.M."/>
            <person name="Pohl T."/>
            <person name="Merkel B.J."/>
            <person name="Hornburger P."/>
            <person name="Mueller R.-W."/>
            <person name="Bruemmer F."/>
            <person name="Labrenz M."/>
            <person name="Spormann A.M."/>
            <person name="Op den Camp H."/>
            <person name="Overmann J."/>
            <person name="Amann R."/>
            <person name="Jetten M.S.M."/>
            <person name="Mascher T."/>
            <person name="Medema M.H."/>
            <person name="Devos D.P."/>
            <person name="Kaster A.-K."/>
            <person name="Ovreas L."/>
            <person name="Rohde M."/>
            <person name="Galperin M.Y."/>
            <person name="Jogler C."/>
        </authorList>
    </citation>
    <scope>NUCLEOTIDE SEQUENCE [LARGE SCALE GENOMIC DNA]</scope>
    <source>
        <strain evidence="1 2">K23_9</strain>
    </source>
</reference>